<dbReference type="Proteomes" id="UP001280121">
    <property type="component" value="Unassembled WGS sequence"/>
</dbReference>
<reference evidence="1" key="1">
    <citation type="journal article" date="2023" name="Plant J.">
        <title>Genome sequences and population genomics provide insights into the demographic history, inbreeding, and mutation load of two 'living fossil' tree species of Dipteronia.</title>
        <authorList>
            <person name="Feng Y."/>
            <person name="Comes H.P."/>
            <person name="Chen J."/>
            <person name="Zhu S."/>
            <person name="Lu R."/>
            <person name="Zhang X."/>
            <person name="Li P."/>
            <person name="Qiu J."/>
            <person name="Olsen K.M."/>
            <person name="Qiu Y."/>
        </authorList>
    </citation>
    <scope>NUCLEOTIDE SEQUENCE</scope>
    <source>
        <strain evidence="1">KIB01</strain>
    </source>
</reference>
<evidence type="ECO:0000313" key="1">
    <source>
        <dbReference type="EMBL" id="KAK2648909.1"/>
    </source>
</evidence>
<keyword evidence="2" id="KW-1185">Reference proteome</keyword>
<organism evidence="1 2">
    <name type="scientific">Dipteronia dyeriana</name>
    <dbReference type="NCBI Taxonomy" id="168575"/>
    <lineage>
        <taxon>Eukaryota</taxon>
        <taxon>Viridiplantae</taxon>
        <taxon>Streptophyta</taxon>
        <taxon>Embryophyta</taxon>
        <taxon>Tracheophyta</taxon>
        <taxon>Spermatophyta</taxon>
        <taxon>Magnoliopsida</taxon>
        <taxon>eudicotyledons</taxon>
        <taxon>Gunneridae</taxon>
        <taxon>Pentapetalae</taxon>
        <taxon>rosids</taxon>
        <taxon>malvids</taxon>
        <taxon>Sapindales</taxon>
        <taxon>Sapindaceae</taxon>
        <taxon>Hippocastanoideae</taxon>
        <taxon>Acereae</taxon>
        <taxon>Dipteronia</taxon>
    </lineage>
</organism>
<dbReference type="EMBL" id="JANJYI010000005">
    <property type="protein sequence ID" value="KAK2648909.1"/>
    <property type="molecule type" value="Genomic_DNA"/>
</dbReference>
<gene>
    <name evidence="1" type="ORF">Ddye_016398</name>
</gene>
<name>A0AAD9U765_9ROSI</name>
<protein>
    <submittedName>
        <fullName evidence="1">Uncharacterized protein</fullName>
    </submittedName>
</protein>
<dbReference type="AlphaFoldDB" id="A0AAD9U765"/>
<proteinExistence type="predicted"/>
<accession>A0AAD9U765</accession>
<comment type="caution">
    <text evidence="1">The sequence shown here is derived from an EMBL/GenBank/DDBJ whole genome shotgun (WGS) entry which is preliminary data.</text>
</comment>
<sequence>MFKYDAIVEAVTPNGCKVDPTNVRPFEFNALLEAKKVAEDTKKAIERKIKQVAAIDFQSRTLPTMLSINLEEAEDVLLVVIGLDAA</sequence>
<evidence type="ECO:0000313" key="2">
    <source>
        <dbReference type="Proteomes" id="UP001280121"/>
    </source>
</evidence>